<sequence>MGEPDNGLPAERGKSITVTATKVGTNDLQEGIWKLSHIPY</sequence>
<comment type="caution">
    <text evidence="1">The sequence shown here is derived from an EMBL/GenBank/DDBJ whole genome shotgun (WGS) entry which is preliminary data.</text>
</comment>
<organism evidence="1 2">
    <name type="scientific">Paenibacillus eucommiae</name>
    <dbReference type="NCBI Taxonomy" id="1355755"/>
    <lineage>
        <taxon>Bacteria</taxon>
        <taxon>Bacillati</taxon>
        <taxon>Bacillota</taxon>
        <taxon>Bacilli</taxon>
        <taxon>Bacillales</taxon>
        <taxon>Paenibacillaceae</taxon>
        <taxon>Paenibacillus</taxon>
    </lineage>
</organism>
<name>A0ABS4IV16_9BACL</name>
<keyword evidence="2" id="KW-1185">Reference proteome</keyword>
<accession>A0ABS4IV16</accession>
<protein>
    <submittedName>
        <fullName evidence="1">Uncharacterized protein</fullName>
    </submittedName>
</protein>
<evidence type="ECO:0000313" key="2">
    <source>
        <dbReference type="Proteomes" id="UP001519287"/>
    </source>
</evidence>
<reference evidence="1 2" key="1">
    <citation type="submission" date="2021-03" db="EMBL/GenBank/DDBJ databases">
        <title>Genomic Encyclopedia of Type Strains, Phase IV (KMG-IV): sequencing the most valuable type-strain genomes for metagenomic binning, comparative biology and taxonomic classification.</title>
        <authorList>
            <person name="Goeker M."/>
        </authorList>
    </citation>
    <scope>NUCLEOTIDE SEQUENCE [LARGE SCALE GENOMIC DNA]</scope>
    <source>
        <strain evidence="1 2">DSM 26048</strain>
    </source>
</reference>
<evidence type="ECO:0000313" key="1">
    <source>
        <dbReference type="EMBL" id="MBP1990686.1"/>
    </source>
</evidence>
<dbReference type="Proteomes" id="UP001519287">
    <property type="component" value="Unassembled WGS sequence"/>
</dbReference>
<dbReference type="RefSeq" id="WP_281068822.1">
    <property type="nucleotide sequence ID" value="NZ_JAGGLB010000006.1"/>
</dbReference>
<proteinExistence type="predicted"/>
<gene>
    <name evidence="1" type="ORF">J2Z66_002292</name>
</gene>
<dbReference type="EMBL" id="JAGGLB010000006">
    <property type="protein sequence ID" value="MBP1990686.1"/>
    <property type="molecule type" value="Genomic_DNA"/>
</dbReference>